<evidence type="ECO:0000259" key="3">
    <source>
        <dbReference type="Pfam" id="PF05368"/>
    </source>
</evidence>
<keyword evidence="5" id="KW-1185">Reference proteome</keyword>
<dbReference type="GeneID" id="63914956"/>
<evidence type="ECO:0000256" key="1">
    <source>
        <dbReference type="ARBA" id="ARBA00006328"/>
    </source>
</evidence>
<name>A0A074VVJ6_AURM1</name>
<dbReference type="STRING" id="1043003.A0A074VVJ6"/>
<dbReference type="CDD" id="cd05251">
    <property type="entry name" value="NmrA_like_SDR_a"/>
    <property type="match status" value="1"/>
</dbReference>
<feature type="domain" description="NmrA-like" evidence="3">
    <location>
        <begin position="1"/>
        <end position="295"/>
    </location>
</feature>
<keyword evidence="2" id="KW-0521">NADP</keyword>
<dbReference type="SUPFAM" id="SSF51735">
    <property type="entry name" value="NAD(P)-binding Rossmann-fold domains"/>
    <property type="match status" value="1"/>
</dbReference>
<dbReference type="InterPro" id="IPR036291">
    <property type="entry name" value="NAD(P)-bd_dom_sf"/>
</dbReference>
<organism evidence="4 5">
    <name type="scientific">Aureobasidium melanogenum (strain CBS 110374)</name>
    <name type="common">Aureobasidium pullulans var. melanogenum</name>
    <dbReference type="NCBI Taxonomy" id="1043003"/>
    <lineage>
        <taxon>Eukaryota</taxon>
        <taxon>Fungi</taxon>
        <taxon>Dikarya</taxon>
        <taxon>Ascomycota</taxon>
        <taxon>Pezizomycotina</taxon>
        <taxon>Dothideomycetes</taxon>
        <taxon>Dothideomycetidae</taxon>
        <taxon>Dothideales</taxon>
        <taxon>Saccotheciaceae</taxon>
        <taxon>Aureobasidium</taxon>
    </lineage>
</organism>
<reference evidence="4 5" key="1">
    <citation type="journal article" date="2014" name="BMC Genomics">
        <title>Genome sequencing of four Aureobasidium pullulans varieties: biotechnological potential, stress tolerance, and description of new species.</title>
        <authorList>
            <person name="Gostin Ar C."/>
            <person name="Ohm R.A."/>
            <person name="Kogej T."/>
            <person name="Sonjak S."/>
            <person name="Turk M."/>
            <person name="Zajc J."/>
            <person name="Zalar P."/>
            <person name="Grube M."/>
            <person name="Sun H."/>
            <person name="Han J."/>
            <person name="Sharma A."/>
            <person name="Chiniquy J."/>
            <person name="Ngan C.Y."/>
            <person name="Lipzen A."/>
            <person name="Barry K."/>
            <person name="Grigoriev I.V."/>
            <person name="Gunde-Cimerman N."/>
        </authorList>
    </citation>
    <scope>NUCLEOTIDE SEQUENCE [LARGE SCALE GENOMIC DNA]</scope>
    <source>
        <strain evidence="4 5">CBS 110374</strain>
    </source>
</reference>
<evidence type="ECO:0000256" key="2">
    <source>
        <dbReference type="ARBA" id="ARBA00022857"/>
    </source>
</evidence>
<evidence type="ECO:0000313" key="5">
    <source>
        <dbReference type="Proteomes" id="UP000030672"/>
    </source>
</evidence>
<dbReference type="EMBL" id="KL584832">
    <property type="protein sequence ID" value="KEQ63274.1"/>
    <property type="molecule type" value="Genomic_DNA"/>
</dbReference>
<protein>
    <submittedName>
        <fullName evidence="4">NmrA-like family domain-containing protein</fullName>
    </submittedName>
</protein>
<evidence type="ECO:0000313" key="4">
    <source>
        <dbReference type="EMBL" id="KEQ63274.1"/>
    </source>
</evidence>
<proteinExistence type="inferred from homology"/>
<dbReference type="InterPro" id="IPR051164">
    <property type="entry name" value="NmrA-like_oxidored"/>
</dbReference>
<dbReference type="AlphaFoldDB" id="A0A074VVJ6"/>
<dbReference type="PANTHER" id="PTHR42748">
    <property type="entry name" value="NITROGEN METABOLITE REPRESSION PROTEIN NMRA FAMILY MEMBER"/>
    <property type="match status" value="1"/>
</dbReference>
<sequence length="302" mass="33159">MSKLITVFGATGNQGGSVIKHILADSQLSSEFKIRGITRDVSKPAAKALADKGVELATADMSDKASVAKAIKGSHTVFLVTNYWESASPDVERSQGINVADAAKEEGVQHLIFSSLINVTEATGGKLNHVPHFDSKNDIEKHIRSTGIPCTFVLPGYFMSNFSSQFNKDEDGVYNWALPVSENAQFPLFDVSEDTGKFVKAVLKNADKMNGKQVLAATAYYTPKQIVADFEEASGQKARYIQISGDQFKSYVPEFMAEEMLQNHILLDTTGYYAGASLDESLNLLEEKPITWKEFVKKNGIW</sequence>
<dbReference type="InterPro" id="IPR008030">
    <property type="entry name" value="NmrA-like"/>
</dbReference>
<dbReference type="Pfam" id="PF05368">
    <property type="entry name" value="NmrA"/>
    <property type="match status" value="1"/>
</dbReference>
<dbReference type="RefSeq" id="XP_040880297.1">
    <property type="nucleotide sequence ID" value="XM_041021583.1"/>
</dbReference>
<dbReference type="HOGENOM" id="CLU_007383_8_1_1"/>
<dbReference type="GO" id="GO:0005634">
    <property type="term" value="C:nucleus"/>
    <property type="evidence" value="ECO:0007669"/>
    <property type="project" value="TreeGrafter"/>
</dbReference>
<dbReference type="Proteomes" id="UP000030672">
    <property type="component" value="Unassembled WGS sequence"/>
</dbReference>
<comment type="similarity">
    <text evidence="1">Belongs to the NmrA-type oxidoreductase family.</text>
</comment>
<accession>A0A074VVJ6</accession>
<dbReference type="PANTHER" id="PTHR42748:SF31">
    <property type="entry name" value="NMRA-LIKE DOMAIN-CONTAINING PROTEIN-RELATED"/>
    <property type="match status" value="1"/>
</dbReference>
<dbReference type="Gene3D" id="3.40.50.720">
    <property type="entry name" value="NAD(P)-binding Rossmann-like Domain"/>
    <property type="match status" value="1"/>
</dbReference>
<dbReference type="Gene3D" id="3.90.25.10">
    <property type="entry name" value="UDP-galactose 4-epimerase, domain 1"/>
    <property type="match status" value="1"/>
</dbReference>
<gene>
    <name evidence="4" type="ORF">M437DRAFT_48043</name>
</gene>